<keyword evidence="2" id="KW-0813">Transport</keyword>
<dbReference type="AlphaFoldDB" id="A0A2X3F5Z9"/>
<dbReference type="SUPFAM" id="SSF103473">
    <property type="entry name" value="MFS general substrate transporter"/>
    <property type="match status" value="1"/>
</dbReference>
<dbReference type="InterPro" id="IPR036259">
    <property type="entry name" value="MFS_trans_sf"/>
</dbReference>
<evidence type="ECO:0000313" key="10">
    <source>
        <dbReference type="Proteomes" id="UP000251088"/>
    </source>
</evidence>
<dbReference type="EMBL" id="UAWN01000018">
    <property type="protein sequence ID" value="SQC42577.1"/>
    <property type="molecule type" value="Genomic_DNA"/>
</dbReference>
<reference evidence="9 10" key="1">
    <citation type="submission" date="2018-06" db="EMBL/GenBank/DDBJ databases">
        <authorList>
            <consortium name="Pathogen Informatics"/>
            <person name="Doyle S."/>
        </authorList>
    </citation>
    <scope>NUCLEOTIDE SEQUENCE [LARGE SCALE GENOMIC DNA]</scope>
    <source>
        <strain evidence="9 10">NCTC9128</strain>
    </source>
</reference>
<dbReference type="InterPro" id="IPR011701">
    <property type="entry name" value="MFS"/>
</dbReference>
<dbReference type="PROSITE" id="PS50850">
    <property type="entry name" value="MFS"/>
    <property type="match status" value="1"/>
</dbReference>
<keyword evidence="5 7" id="KW-1133">Transmembrane helix</keyword>
<organism evidence="9 10">
    <name type="scientific">Klebsiella pneumoniae</name>
    <dbReference type="NCBI Taxonomy" id="573"/>
    <lineage>
        <taxon>Bacteria</taxon>
        <taxon>Pseudomonadati</taxon>
        <taxon>Pseudomonadota</taxon>
        <taxon>Gammaproteobacteria</taxon>
        <taxon>Enterobacterales</taxon>
        <taxon>Enterobacteriaceae</taxon>
        <taxon>Klebsiella/Raoultella group</taxon>
        <taxon>Klebsiella</taxon>
        <taxon>Klebsiella pneumoniae complex</taxon>
    </lineage>
</organism>
<evidence type="ECO:0000313" key="9">
    <source>
        <dbReference type="EMBL" id="SQC42577.1"/>
    </source>
</evidence>
<keyword evidence="6 7" id="KW-0472">Membrane</keyword>
<feature type="domain" description="Major facilitator superfamily (MFS) profile" evidence="8">
    <location>
        <begin position="16"/>
        <end position="161"/>
    </location>
</feature>
<dbReference type="GO" id="GO:0005886">
    <property type="term" value="C:plasma membrane"/>
    <property type="evidence" value="ECO:0007669"/>
    <property type="project" value="UniProtKB-SubCell"/>
</dbReference>
<comment type="subcellular location">
    <subcellularLocation>
        <location evidence="1">Cell membrane</location>
        <topology evidence="1">Multi-pass membrane protein</topology>
    </subcellularLocation>
</comment>
<dbReference type="InterPro" id="IPR020846">
    <property type="entry name" value="MFS_dom"/>
</dbReference>
<gene>
    <name evidence="9" type="primary">hsrA_6</name>
    <name evidence="9" type="ORF">NCTC9128_08011</name>
</gene>
<feature type="transmembrane region" description="Helical" evidence="7">
    <location>
        <begin position="12"/>
        <end position="34"/>
    </location>
</feature>
<dbReference type="Proteomes" id="UP000251088">
    <property type="component" value="Unassembled WGS sequence"/>
</dbReference>
<proteinExistence type="predicted"/>
<evidence type="ECO:0000256" key="1">
    <source>
        <dbReference type="ARBA" id="ARBA00004651"/>
    </source>
</evidence>
<protein>
    <submittedName>
        <fullName evidence="9">Putative MFS-family transport protein</fullName>
    </submittedName>
</protein>
<keyword evidence="3" id="KW-1003">Cell membrane</keyword>
<dbReference type="PANTHER" id="PTHR42718:SF46">
    <property type="entry name" value="BLR6921 PROTEIN"/>
    <property type="match status" value="1"/>
</dbReference>
<sequence length="161" mass="17011">MNTAISSRDERAFSAPALLVAGAFFMEFLDGTVIATALPDMARDFGVTAVELNIGISAYLITLAVLIPASGWIADRFGARAIFTLALAIFTLASVFCGLSTEVHIFVAMRILQGVGGALMVPVGRLAVLRTTPKHQLIKAIATLTWPALVAPLSARLWAAL</sequence>
<evidence type="ECO:0000256" key="7">
    <source>
        <dbReference type="SAM" id="Phobius"/>
    </source>
</evidence>
<feature type="transmembrane region" description="Helical" evidence="7">
    <location>
        <begin position="107"/>
        <end position="128"/>
    </location>
</feature>
<evidence type="ECO:0000256" key="4">
    <source>
        <dbReference type="ARBA" id="ARBA00022692"/>
    </source>
</evidence>
<evidence type="ECO:0000256" key="6">
    <source>
        <dbReference type="ARBA" id="ARBA00023136"/>
    </source>
</evidence>
<evidence type="ECO:0000259" key="8">
    <source>
        <dbReference type="PROSITE" id="PS50850"/>
    </source>
</evidence>
<evidence type="ECO:0000256" key="2">
    <source>
        <dbReference type="ARBA" id="ARBA00022448"/>
    </source>
</evidence>
<accession>A0A2X3F5Z9</accession>
<evidence type="ECO:0000256" key="3">
    <source>
        <dbReference type="ARBA" id="ARBA00022475"/>
    </source>
</evidence>
<evidence type="ECO:0000256" key="5">
    <source>
        <dbReference type="ARBA" id="ARBA00022989"/>
    </source>
</evidence>
<feature type="transmembrane region" description="Helical" evidence="7">
    <location>
        <begin position="54"/>
        <end position="74"/>
    </location>
</feature>
<dbReference type="PANTHER" id="PTHR42718">
    <property type="entry name" value="MAJOR FACILITATOR SUPERFAMILY MULTIDRUG TRANSPORTER MFSC"/>
    <property type="match status" value="1"/>
</dbReference>
<dbReference type="Gene3D" id="1.20.1720.10">
    <property type="entry name" value="Multidrug resistance protein D"/>
    <property type="match status" value="1"/>
</dbReference>
<dbReference type="Pfam" id="PF07690">
    <property type="entry name" value="MFS_1"/>
    <property type="match status" value="1"/>
</dbReference>
<dbReference type="GO" id="GO:0022857">
    <property type="term" value="F:transmembrane transporter activity"/>
    <property type="evidence" value="ECO:0007669"/>
    <property type="project" value="InterPro"/>
</dbReference>
<name>A0A2X3F5Z9_KLEPN</name>
<keyword evidence="4 7" id="KW-0812">Transmembrane</keyword>
<feature type="transmembrane region" description="Helical" evidence="7">
    <location>
        <begin position="81"/>
        <end position="101"/>
    </location>
</feature>